<keyword evidence="2" id="KW-0732">Signal</keyword>
<proteinExistence type="predicted"/>
<sequence length="318" mass="35118">MRRFIVPALLVFACAASASAQPAKTAPPPPALPDGTWEKLPPPKKPLLPEWAKVFAGPLPKTTAKMLELDYLHREKNPLGARLAARIRWTVADALDSKYGRAVAKADLDRTELVARPPTEDEAAALAFAKKLTLEGHAITDSEFAALLKRFTPEQVTAIVHTVACANFQNRIALALGVKGEDPIALPVATQFDLDAAKVKAPERPSWDDLKSVKAGGIAVRVEWGKDGFDEVNAAMDRQKERTLRVPLPSNAAIEKLPPRERDSAKRILWNTVSAGYQPELTRAWFACLSAYYEESKVDRVFTNSMFWVVTRTNDCFY</sequence>
<protein>
    <submittedName>
        <fullName evidence="3">Uncharacterized protein</fullName>
    </submittedName>
</protein>
<dbReference type="SUPFAM" id="SSF69118">
    <property type="entry name" value="AhpD-like"/>
    <property type="match status" value="1"/>
</dbReference>
<reference evidence="3 4" key="1">
    <citation type="submission" date="2019-05" db="EMBL/GenBank/DDBJ databases">
        <authorList>
            <consortium name="Science for Life Laboratories"/>
        </authorList>
    </citation>
    <scope>NUCLEOTIDE SEQUENCE [LARGE SCALE GENOMIC DNA]</scope>
    <source>
        <strain evidence="3">Soil9</strain>
    </source>
</reference>
<name>A0A6P2D384_9BACT</name>
<dbReference type="InterPro" id="IPR029032">
    <property type="entry name" value="AhpD-like"/>
</dbReference>
<feature type="region of interest" description="Disordered" evidence="1">
    <location>
        <begin position="21"/>
        <end position="43"/>
    </location>
</feature>
<feature type="chain" id="PRO_5026681348" evidence="2">
    <location>
        <begin position="21"/>
        <end position="318"/>
    </location>
</feature>
<feature type="signal peptide" evidence="2">
    <location>
        <begin position="1"/>
        <end position="20"/>
    </location>
</feature>
<dbReference type="EMBL" id="LR593886">
    <property type="protein sequence ID" value="VTR95337.1"/>
    <property type="molecule type" value="Genomic_DNA"/>
</dbReference>
<dbReference type="KEGG" id="gms:SOIL9_23770"/>
<evidence type="ECO:0000313" key="3">
    <source>
        <dbReference type="EMBL" id="VTR95337.1"/>
    </source>
</evidence>
<evidence type="ECO:0000313" key="4">
    <source>
        <dbReference type="Proteomes" id="UP000464178"/>
    </source>
</evidence>
<keyword evidence="4" id="KW-1185">Reference proteome</keyword>
<dbReference type="RefSeq" id="WP_162669764.1">
    <property type="nucleotide sequence ID" value="NZ_LR593886.1"/>
</dbReference>
<evidence type="ECO:0000256" key="1">
    <source>
        <dbReference type="SAM" id="MobiDB-lite"/>
    </source>
</evidence>
<organism evidence="3 4">
    <name type="scientific">Gemmata massiliana</name>
    <dbReference type="NCBI Taxonomy" id="1210884"/>
    <lineage>
        <taxon>Bacteria</taxon>
        <taxon>Pseudomonadati</taxon>
        <taxon>Planctomycetota</taxon>
        <taxon>Planctomycetia</taxon>
        <taxon>Gemmatales</taxon>
        <taxon>Gemmataceae</taxon>
        <taxon>Gemmata</taxon>
    </lineage>
</organism>
<dbReference type="AlphaFoldDB" id="A0A6P2D384"/>
<gene>
    <name evidence="3" type="ORF">SOIL9_23770</name>
</gene>
<dbReference type="Proteomes" id="UP000464178">
    <property type="component" value="Chromosome"/>
</dbReference>
<dbReference type="Gene3D" id="1.20.1290.10">
    <property type="entry name" value="AhpD-like"/>
    <property type="match status" value="1"/>
</dbReference>
<evidence type="ECO:0000256" key="2">
    <source>
        <dbReference type="SAM" id="SignalP"/>
    </source>
</evidence>
<accession>A0A6P2D384</accession>